<accession>A0ABS1Z138</accession>
<dbReference type="PROSITE" id="PS50931">
    <property type="entry name" value="HTH_LYSR"/>
    <property type="match status" value="1"/>
</dbReference>
<reference evidence="6 7" key="1">
    <citation type="submission" date="2021-01" db="EMBL/GenBank/DDBJ databases">
        <title>Complete genome sequence of Pantoea eucrina OB49, a heavy metal tolerant bacterium with PGPR potential isolated from wheat in Algeria.</title>
        <authorList>
            <person name="Lekired A."/>
            <person name="Ouzari I.H."/>
        </authorList>
    </citation>
    <scope>NUCLEOTIDE SEQUENCE [LARGE SCALE GENOMIC DNA]</scope>
    <source>
        <strain evidence="6 7">OB49</strain>
    </source>
</reference>
<evidence type="ECO:0000313" key="6">
    <source>
        <dbReference type="EMBL" id="MBM0746111.1"/>
    </source>
</evidence>
<evidence type="ECO:0000256" key="4">
    <source>
        <dbReference type="ARBA" id="ARBA00023163"/>
    </source>
</evidence>
<evidence type="ECO:0000256" key="1">
    <source>
        <dbReference type="ARBA" id="ARBA00009437"/>
    </source>
</evidence>
<dbReference type="Gene3D" id="1.10.10.10">
    <property type="entry name" value="Winged helix-like DNA-binding domain superfamily/Winged helix DNA-binding domain"/>
    <property type="match status" value="1"/>
</dbReference>
<dbReference type="PANTHER" id="PTHR30537:SF26">
    <property type="entry name" value="GLYCINE CLEAVAGE SYSTEM TRANSCRIPTIONAL ACTIVATOR"/>
    <property type="match status" value="1"/>
</dbReference>
<dbReference type="PANTHER" id="PTHR30537">
    <property type="entry name" value="HTH-TYPE TRANSCRIPTIONAL REGULATOR"/>
    <property type="match status" value="1"/>
</dbReference>
<dbReference type="InterPro" id="IPR036390">
    <property type="entry name" value="WH_DNA-bd_sf"/>
</dbReference>
<dbReference type="Proteomes" id="UP000809137">
    <property type="component" value="Unassembled WGS sequence"/>
</dbReference>
<comment type="caution">
    <text evidence="6">The sequence shown here is derived from an EMBL/GenBank/DDBJ whole genome shotgun (WGS) entry which is preliminary data.</text>
</comment>
<dbReference type="SUPFAM" id="SSF46785">
    <property type="entry name" value="Winged helix' DNA-binding domain"/>
    <property type="match status" value="1"/>
</dbReference>
<dbReference type="InterPro" id="IPR005119">
    <property type="entry name" value="LysR_subst-bd"/>
</dbReference>
<dbReference type="InterPro" id="IPR036388">
    <property type="entry name" value="WH-like_DNA-bd_sf"/>
</dbReference>
<dbReference type="Pfam" id="PF03466">
    <property type="entry name" value="LysR_substrate"/>
    <property type="match status" value="1"/>
</dbReference>
<dbReference type="GeneID" id="84691291"/>
<dbReference type="Pfam" id="PF00126">
    <property type="entry name" value="HTH_1"/>
    <property type="match status" value="1"/>
</dbReference>
<gene>
    <name evidence="6" type="ORF">JJB79_01555</name>
</gene>
<dbReference type="RefSeq" id="WP_039384425.1">
    <property type="nucleotide sequence ID" value="NZ_CP083448.1"/>
</dbReference>
<dbReference type="PRINTS" id="PR00039">
    <property type="entry name" value="HTHLYSR"/>
</dbReference>
<keyword evidence="2" id="KW-0805">Transcription regulation</keyword>
<evidence type="ECO:0000313" key="7">
    <source>
        <dbReference type="Proteomes" id="UP000809137"/>
    </source>
</evidence>
<keyword evidence="7" id="KW-1185">Reference proteome</keyword>
<evidence type="ECO:0000256" key="3">
    <source>
        <dbReference type="ARBA" id="ARBA00023125"/>
    </source>
</evidence>
<keyword evidence="3" id="KW-0238">DNA-binding</keyword>
<comment type="similarity">
    <text evidence="1">Belongs to the LysR transcriptional regulatory family.</text>
</comment>
<evidence type="ECO:0000256" key="2">
    <source>
        <dbReference type="ARBA" id="ARBA00023015"/>
    </source>
</evidence>
<proteinExistence type="inferred from homology"/>
<dbReference type="InterPro" id="IPR058163">
    <property type="entry name" value="LysR-type_TF_proteobact-type"/>
</dbReference>
<protein>
    <submittedName>
        <fullName evidence="6">LysR family transcriptional regulator</fullName>
    </submittedName>
</protein>
<evidence type="ECO:0000259" key="5">
    <source>
        <dbReference type="PROSITE" id="PS50931"/>
    </source>
</evidence>
<dbReference type="InterPro" id="IPR000847">
    <property type="entry name" value="LysR_HTH_N"/>
</dbReference>
<organism evidence="6 7">
    <name type="scientific">Pantoea eucrina</name>
    <dbReference type="NCBI Taxonomy" id="472693"/>
    <lineage>
        <taxon>Bacteria</taxon>
        <taxon>Pseudomonadati</taxon>
        <taxon>Pseudomonadota</taxon>
        <taxon>Gammaproteobacteria</taxon>
        <taxon>Enterobacterales</taxon>
        <taxon>Erwiniaceae</taxon>
        <taxon>Pantoea</taxon>
    </lineage>
</organism>
<feature type="domain" description="HTH lysR-type" evidence="5">
    <location>
        <begin position="6"/>
        <end position="63"/>
    </location>
</feature>
<dbReference type="Gene3D" id="3.40.190.10">
    <property type="entry name" value="Periplasmic binding protein-like II"/>
    <property type="match status" value="2"/>
</dbReference>
<dbReference type="SUPFAM" id="SSF53850">
    <property type="entry name" value="Periplasmic binding protein-like II"/>
    <property type="match status" value="1"/>
</dbReference>
<keyword evidence="4" id="KW-0804">Transcription</keyword>
<dbReference type="EMBL" id="JAFCXS010000001">
    <property type="protein sequence ID" value="MBM0746111.1"/>
    <property type="molecule type" value="Genomic_DNA"/>
</dbReference>
<name>A0ABS1Z138_9GAMM</name>
<sequence>MACSAPPLTAINAFLVTARCLNLTHAARELYLTQSAVSRKVATLENWLGFALFQRHARGLRLTERGAALLPELQQSYQQLLAVTERARQPSQTLRLKAPSCIMRWLLPRLIAFEQRYPATHVALTTTQEHLSQLEEFDAAIVYGLPPPDALRLFDERLTPVLAAGMAIPQRIEEMSALTFLHPTPDRRDWQHWLQQQRIELVMQRNQHFATMDLAISAAIQGFGITVADITLIENDLLAQRLVTPFPGSVATGAAYSLLQRQDKRAPPLLAELVSWLSRA</sequence>